<dbReference type="OrthoDB" id="5863171at2759"/>
<dbReference type="SUPFAM" id="SSF89796">
    <property type="entry name" value="CoA-transferase family III (CaiB/BaiF)"/>
    <property type="match status" value="1"/>
</dbReference>
<keyword evidence="2" id="KW-0808">Transferase</keyword>
<dbReference type="InterPro" id="IPR015943">
    <property type="entry name" value="WD40/YVTN_repeat-like_dom_sf"/>
</dbReference>
<dbReference type="GO" id="GO:0008410">
    <property type="term" value="F:CoA-transferase activity"/>
    <property type="evidence" value="ECO:0007669"/>
    <property type="project" value="TreeGrafter"/>
</dbReference>
<name>A0A8H5D714_9AGAR</name>
<dbReference type="InterPro" id="IPR044855">
    <property type="entry name" value="CoA-Trfase_III_dom3_sf"/>
</dbReference>
<evidence type="ECO:0000256" key="2">
    <source>
        <dbReference type="ARBA" id="ARBA00022679"/>
    </source>
</evidence>
<dbReference type="Gene3D" id="2.130.10.10">
    <property type="entry name" value="YVTN repeat-like/Quinoprotein amine dehydrogenase"/>
    <property type="match status" value="1"/>
</dbReference>
<sequence length="784" mass="85401">MTQFRILVASYTDEISTLLFDDAKGSLDVVSSVKVGHHPSWITFHPSDRSIIFAGLEQSDGIVVALRFDEEGRGEVIRKTQSGGRDPCSLLATKDELFVANYSSGTLGFIPLEKSAPFISASSSARKLQLAGTGPNKDRQEGSHPHQVVFLDKYNELLVPDLGADHVRRFKKSSDGAWVLHGHIQYELGGGPRHVAYYNGELFTLLELSSRLARHTFPPLPDFPKFVTSTPTMSSPPSPPHDMLAAEILIPEPNSSFPTPYIYLSNRNDPSSEGDILSIFDFTSDASKLELIAEVRTGLKHVRGIFFGGKDDKYLVVGGVNGGGVKVFERVSGGRGLKEVAKNESITAPTGFLWKFATISNDHQELPLAGVRVLELGQLIAGPFAGQLLGQFGAEVIKVEPPKVGDPLRVWRELDIDGTSPWFRSIARNKKSVAIDLRRPEGRELVRELAIKSDVIIENFKPGTLERWQLGPEDLHQRNPSLIFTRVSGYGQTGPWAPRPGYASVCEAESGFRYINGFPDVQSGGLSGPPVRPNISLGDSIAGLHAAFGTVLALLQRQNKLKTNLGATGSTVDVSIVESMLNLMEGIIPEYDRKGKTRGPSGSSVTGIVPTNAYPCLPSPDAPETPCYIVIGANGDTIYKRLMDTIGRSDLTGPEYLQNHHRVKKQVQIEEAISAWTSQHSAEEVIEMMNRAGVPVGRVVTVKEVVENEQIQARGAVQEVLVEKEGGQSWNVKMQGTFPLLDGVDSKPKWAGPDLGFHTDEVLRNNLGLSEDAVSKLRLDGIIG</sequence>
<keyword evidence="4" id="KW-1185">Reference proteome</keyword>
<dbReference type="AlphaFoldDB" id="A0A8H5D714"/>
<accession>A0A8H5D714</accession>
<dbReference type="SUPFAM" id="SSF75011">
    <property type="entry name" value="3-carboxy-cis,cis-mucoante lactonizing enzyme"/>
    <property type="match status" value="1"/>
</dbReference>
<dbReference type="InterPro" id="IPR019405">
    <property type="entry name" value="Lactonase_7-beta_prop"/>
</dbReference>
<evidence type="ECO:0000313" key="4">
    <source>
        <dbReference type="Proteomes" id="UP000559027"/>
    </source>
</evidence>
<dbReference type="InterPro" id="IPR023606">
    <property type="entry name" value="CoA-Trfase_III_dom_1_sf"/>
</dbReference>
<dbReference type="Pfam" id="PF10282">
    <property type="entry name" value="Lactonase"/>
    <property type="match status" value="1"/>
</dbReference>
<dbReference type="PANTHER" id="PTHR48207">
    <property type="entry name" value="SUCCINATE--HYDROXYMETHYLGLUTARATE COA-TRANSFERASE"/>
    <property type="match status" value="1"/>
</dbReference>
<gene>
    <name evidence="3" type="ORF">D9756_005581</name>
</gene>
<dbReference type="Gene3D" id="3.30.1540.10">
    <property type="entry name" value="formyl-coa transferase, domain 3"/>
    <property type="match status" value="1"/>
</dbReference>
<dbReference type="Pfam" id="PF02515">
    <property type="entry name" value="CoA_transf_3"/>
    <property type="match status" value="1"/>
</dbReference>
<comment type="caution">
    <text evidence="3">The sequence shown here is derived from an EMBL/GenBank/DDBJ whole genome shotgun (WGS) entry which is preliminary data.</text>
</comment>
<evidence type="ECO:0000313" key="3">
    <source>
        <dbReference type="EMBL" id="KAF5354842.1"/>
    </source>
</evidence>
<dbReference type="Gene3D" id="3.40.50.10540">
    <property type="entry name" value="Crotonobetainyl-coa:carnitine coa-transferase, domain 1"/>
    <property type="match status" value="1"/>
</dbReference>
<comment type="similarity">
    <text evidence="1">Belongs to the CoA-transferase III family.</text>
</comment>
<dbReference type="InterPro" id="IPR003673">
    <property type="entry name" value="CoA-Trfase_fam_III"/>
</dbReference>
<protein>
    <submittedName>
        <fullName evidence="3">Uncharacterized protein</fullName>
    </submittedName>
</protein>
<organism evidence="3 4">
    <name type="scientific">Leucocoprinus leucothites</name>
    <dbReference type="NCBI Taxonomy" id="201217"/>
    <lineage>
        <taxon>Eukaryota</taxon>
        <taxon>Fungi</taxon>
        <taxon>Dikarya</taxon>
        <taxon>Basidiomycota</taxon>
        <taxon>Agaricomycotina</taxon>
        <taxon>Agaricomycetes</taxon>
        <taxon>Agaricomycetidae</taxon>
        <taxon>Agaricales</taxon>
        <taxon>Agaricineae</taxon>
        <taxon>Agaricaceae</taxon>
        <taxon>Leucocoprinus</taxon>
    </lineage>
</organism>
<evidence type="ECO:0000256" key="1">
    <source>
        <dbReference type="ARBA" id="ARBA00008383"/>
    </source>
</evidence>
<dbReference type="InterPro" id="IPR050483">
    <property type="entry name" value="CoA-transferase_III_domain"/>
</dbReference>
<dbReference type="Proteomes" id="UP000559027">
    <property type="component" value="Unassembled WGS sequence"/>
</dbReference>
<dbReference type="EMBL" id="JAACJO010000008">
    <property type="protein sequence ID" value="KAF5354842.1"/>
    <property type="molecule type" value="Genomic_DNA"/>
</dbReference>
<dbReference type="PANTHER" id="PTHR48207:SF3">
    <property type="entry name" value="SUCCINATE--HYDROXYMETHYLGLUTARATE COA-TRANSFERASE"/>
    <property type="match status" value="1"/>
</dbReference>
<reference evidence="3 4" key="1">
    <citation type="journal article" date="2020" name="ISME J.">
        <title>Uncovering the hidden diversity of litter-decomposition mechanisms in mushroom-forming fungi.</title>
        <authorList>
            <person name="Floudas D."/>
            <person name="Bentzer J."/>
            <person name="Ahren D."/>
            <person name="Johansson T."/>
            <person name="Persson P."/>
            <person name="Tunlid A."/>
        </authorList>
    </citation>
    <scope>NUCLEOTIDE SEQUENCE [LARGE SCALE GENOMIC DNA]</scope>
    <source>
        <strain evidence="3 4">CBS 146.42</strain>
    </source>
</reference>
<proteinExistence type="inferred from homology"/>